<dbReference type="EMBL" id="CP040017">
    <property type="protein sequence ID" value="QCP13837.1"/>
    <property type="molecule type" value="Genomic_DNA"/>
</dbReference>
<dbReference type="RefSeq" id="WP_137316615.1">
    <property type="nucleotide sequence ID" value="NZ_CP040017.1"/>
</dbReference>
<dbReference type="EMBL" id="JACHXS010000008">
    <property type="protein sequence ID" value="MBB3223242.1"/>
    <property type="molecule type" value="Genomic_DNA"/>
</dbReference>
<dbReference type="Proteomes" id="UP000298763">
    <property type="component" value="Chromosome"/>
</dbReference>
<organism evidence="2 5">
    <name type="scientific">Pseudoduganella umbonata</name>
    <dbReference type="NCBI Taxonomy" id="864828"/>
    <lineage>
        <taxon>Bacteria</taxon>
        <taxon>Pseudomonadati</taxon>
        <taxon>Pseudomonadota</taxon>
        <taxon>Betaproteobacteria</taxon>
        <taxon>Burkholderiales</taxon>
        <taxon>Oxalobacteraceae</taxon>
        <taxon>Telluria group</taxon>
        <taxon>Pseudoduganella</taxon>
    </lineage>
</organism>
<evidence type="ECO:0000313" key="2">
    <source>
        <dbReference type="EMBL" id="MBB3223242.1"/>
    </source>
</evidence>
<evidence type="ECO:0000313" key="5">
    <source>
        <dbReference type="Proteomes" id="UP000584325"/>
    </source>
</evidence>
<feature type="signal peptide" evidence="1">
    <location>
        <begin position="1"/>
        <end position="21"/>
    </location>
</feature>
<name>A0A4P8HUZ9_9BURK</name>
<reference evidence="3 4" key="1">
    <citation type="submission" date="2019-05" db="EMBL/GenBank/DDBJ databases">
        <title>Draft Genome Sequences of Six Type Strains of the Genus Massilia.</title>
        <authorList>
            <person name="Miess H."/>
            <person name="Frediansyhah A."/>
            <person name="Gross H."/>
        </authorList>
    </citation>
    <scope>NUCLEOTIDE SEQUENCE [LARGE SCALE GENOMIC DNA]</scope>
    <source>
        <strain evidence="3 4">DSMZ 26121</strain>
    </source>
</reference>
<feature type="chain" id="PRO_5044607531" evidence="1">
    <location>
        <begin position="22"/>
        <end position="89"/>
    </location>
</feature>
<dbReference type="Proteomes" id="UP000584325">
    <property type="component" value="Unassembled WGS sequence"/>
</dbReference>
<evidence type="ECO:0000313" key="4">
    <source>
        <dbReference type="Proteomes" id="UP000298763"/>
    </source>
</evidence>
<accession>A0A4P8HUZ9</accession>
<reference evidence="2 5" key="2">
    <citation type="submission" date="2020-08" db="EMBL/GenBank/DDBJ databases">
        <title>Genomic Encyclopedia of Type Strains, Phase III (KMG-III): the genomes of soil and plant-associated and newly described type strains.</title>
        <authorList>
            <person name="Whitman W."/>
        </authorList>
    </citation>
    <scope>NUCLEOTIDE SEQUENCE [LARGE SCALE GENOMIC DNA]</scope>
    <source>
        <strain evidence="2 5">CECT 7753</strain>
    </source>
</reference>
<protein>
    <submittedName>
        <fullName evidence="3">DUF4148 domain-containing protein</fullName>
    </submittedName>
</protein>
<sequence>MKTAYYLIAALTLATAGAAFGAENTDATVAASASTATAAAAVTTQQAPKQHGLTRAEVQAQVIAARKNGTLIETEADMDVAQTRKHYAQ</sequence>
<dbReference type="AlphaFoldDB" id="A0A4P8HUZ9"/>
<evidence type="ECO:0000256" key="1">
    <source>
        <dbReference type="SAM" id="SignalP"/>
    </source>
</evidence>
<dbReference type="OrthoDB" id="8703700at2"/>
<evidence type="ECO:0000313" key="3">
    <source>
        <dbReference type="EMBL" id="QCP13837.1"/>
    </source>
</evidence>
<gene>
    <name evidence="3" type="ORF">FCL38_27960</name>
    <name evidence="2" type="ORF">FHS02_004085</name>
</gene>
<keyword evidence="1" id="KW-0732">Signal</keyword>
<proteinExistence type="predicted"/>
<keyword evidence="4" id="KW-1185">Reference proteome</keyword>